<reference evidence="2" key="1">
    <citation type="submission" date="2022-04" db="EMBL/GenBank/DDBJ databases">
        <title>Carnegiea gigantea Genome sequencing and assembly v2.</title>
        <authorList>
            <person name="Copetti D."/>
            <person name="Sanderson M.J."/>
            <person name="Burquez A."/>
            <person name="Wojciechowski M.F."/>
        </authorList>
    </citation>
    <scope>NUCLEOTIDE SEQUENCE</scope>
    <source>
        <strain evidence="2">SGP5-SGP5p</strain>
        <tissue evidence="2">Aerial part</tissue>
    </source>
</reference>
<protein>
    <submittedName>
        <fullName evidence="2">Uncharacterized protein</fullName>
    </submittedName>
</protein>
<keyword evidence="3" id="KW-1185">Reference proteome</keyword>
<evidence type="ECO:0000313" key="2">
    <source>
        <dbReference type="EMBL" id="KAJ8440071.1"/>
    </source>
</evidence>
<dbReference type="InterPro" id="IPR050317">
    <property type="entry name" value="Plant_Fungal_Acyltransferase"/>
</dbReference>
<gene>
    <name evidence="2" type="ORF">Cgig2_025270</name>
</gene>
<name>A0A9Q1QFW3_9CARY</name>
<accession>A0A9Q1QFW3</accession>
<evidence type="ECO:0000313" key="3">
    <source>
        <dbReference type="Proteomes" id="UP001153076"/>
    </source>
</evidence>
<proteinExistence type="inferred from homology"/>
<dbReference type="EMBL" id="JAKOGI010000199">
    <property type="protein sequence ID" value="KAJ8440071.1"/>
    <property type="molecule type" value="Genomic_DNA"/>
</dbReference>
<dbReference type="OrthoDB" id="1862401at2759"/>
<evidence type="ECO:0000256" key="1">
    <source>
        <dbReference type="ARBA" id="ARBA00009861"/>
    </source>
</evidence>
<dbReference type="AlphaFoldDB" id="A0A9Q1QFW3"/>
<dbReference type="Proteomes" id="UP001153076">
    <property type="component" value="Unassembled WGS sequence"/>
</dbReference>
<dbReference type="InterPro" id="IPR023213">
    <property type="entry name" value="CAT-like_dom_sf"/>
</dbReference>
<comment type="caution">
    <text evidence="2">The sequence shown here is derived from an EMBL/GenBank/DDBJ whole genome shotgun (WGS) entry which is preliminary data.</text>
</comment>
<comment type="similarity">
    <text evidence="1">Belongs to the plant acyltransferase family.</text>
</comment>
<dbReference type="PANTHER" id="PTHR31642">
    <property type="entry name" value="TRICHOTHECENE 3-O-ACETYLTRANSFERASE"/>
    <property type="match status" value="1"/>
</dbReference>
<dbReference type="GO" id="GO:0016747">
    <property type="term" value="F:acyltransferase activity, transferring groups other than amino-acyl groups"/>
    <property type="evidence" value="ECO:0007669"/>
    <property type="project" value="TreeGrafter"/>
</dbReference>
<sequence length="451" mass="50482">MVVPKEEKDKLVYDMKFSSVVPGRVTGDNKSHELKPIDLAMKLHYIKGLYFFRNNKTNNNNNDNNDNDSLISLVEFKKPMFEWLVSYFMTCGRIRLSSDPEARPILKLNDAGIRLVEARSSKTVHEWLAMEGLPSLQDQLVYGHALGPELGFSPLAFIQVTWFKCGGISVGLYWAHVLGDVFSASAFMNVLGQHLQGKKAQVLAYPDHLRPEYPLASPSQEPLSLKRVDSVGDYWAPATNCKMGTHFFKLSSTQLAQLVSKVHGPNEDEQGMAKCFEVISAIMWKTLAKIRKDLEPRVVTVCRPKSLDRDHAIPHNGQVISTLMVNFSASNVDVLELMSMITESKVDESNIIEEVVEKDNGKFNYIIYGANLTLVDMEDANIYGFKVEGQCPIFANYTIGGVGEGGSILVLPGAKDEKTRDNNSGKVIVVTLPEYELEPLKNELKKEWYLA</sequence>
<dbReference type="Pfam" id="PF02458">
    <property type="entry name" value="Transferase"/>
    <property type="match status" value="1"/>
</dbReference>
<dbReference type="PANTHER" id="PTHR31642:SF259">
    <property type="entry name" value="PROTEIN ECERIFERUM 2"/>
    <property type="match status" value="1"/>
</dbReference>
<dbReference type="Gene3D" id="3.30.559.10">
    <property type="entry name" value="Chloramphenicol acetyltransferase-like domain"/>
    <property type="match status" value="2"/>
</dbReference>
<organism evidence="2 3">
    <name type="scientific">Carnegiea gigantea</name>
    <dbReference type="NCBI Taxonomy" id="171969"/>
    <lineage>
        <taxon>Eukaryota</taxon>
        <taxon>Viridiplantae</taxon>
        <taxon>Streptophyta</taxon>
        <taxon>Embryophyta</taxon>
        <taxon>Tracheophyta</taxon>
        <taxon>Spermatophyta</taxon>
        <taxon>Magnoliopsida</taxon>
        <taxon>eudicotyledons</taxon>
        <taxon>Gunneridae</taxon>
        <taxon>Pentapetalae</taxon>
        <taxon>Caryophyllales</taxon>
        <taxon>Cactineae</taxon>
        <taxon>Cactaceae</taxon>
        <taxon>Cactoideae</taxon>
        <taxon>Echinocereeae</taxon>
        <taxon>Carnegiea</taxon>
    </lineage>
</organism>